<feature type="transmembrane region" description="Helical" evidence="1">
    <location>
        <begin position="47"/>
        <end position="67"/>
    </location>
</feature>
<feature type="transmembrane region" description="Helical" evidence="1">
    <location>
        <begin position="105"/>
        <end position="123"/>
    </location>
</feature>
<feature type="transmembrane region" description="Helical" evidence="1">
    <location>
        <begin position="129"/>
        <end position="146"/>
    </location>
</feature>
<protein>
    <submittedName>
        <fullName evidence="2">Uncharacterized protein</fullName>
    </submittedName>
</protein>
<proteinExistence type="predicted"/>
<keyword evidence="1" id="KW-1133">Transmembrane helix</keyword>
<gene>
    <name evidence="2" type="ORF">HGP29_21285</name>
</gene>
<evidence type="ECO:0000313" key="3">
    <source>
        <dbReference type="Proteomes" id="UP000585050"/>
    </source>
</evidence>
<keyword evidence="1" id="KW-0472">Membrane</keyword>
<reference evidence="2 3" key="1">
    <citation type="submission" date="2020-04" db="EMBL/GenBank/DDBJ databases">
        <title>Flammeovirga sp. SR4, a novel species isolated from seawater.</title>
        <authorList>
            <person name="Wang X."/>
        </authorList>
    </citation>
    <scope>NUCLEOTIDE SEQUENCE [LARGE SCALE GENOMIC DNA]</scope>
    <source>
        <strain evidence="2 3">SR4</strain>
    </source>
</reference>
<evidence type="ECO:0000313" key="2">
    <source>
        <dbReference type="EMBL" id="NLR93748.1"/>
    </source>
</evidence>
<comment type="caution">
    <text evidence="2">The sequence shown here is derived from an EMBL/GenBank/DDBJ whole genome shotgun (WGS) entry which is preliminary data.</text>
</comment>
<dbReference type="Proteomes" id="UP000585050">
    <property type="component" value="Unassembled WGS sequence"/>
</dbReference>
<keyword evidence="3" id="KW-1185">Reference proteome</keyword>
<name>A0A7X8SP03_9BACT</name>
<keyword evidence="1" id="KW-0812">Transmembrane</keyword>
<organism evidence="2 3">
    <name type="scientific">Flammeovirga agarivorans</name>
    <dbReference type="NCBI Taxonomy" id="2726742"/>
    <lineage>
        <taxon>Bacteria</taxon>
        <taxon>Pseudomonadati</taxon>
        <taxon>Bacteroidota</taxon>
        <taxon>Cytophagia</taxon>
        <taxon>Cytophagales</taxon>
        <taxon>Flammeovirgaceae</taxon>
        <taxon>Flammeovirga</taxon>
    </lineage>
</organism>
<feature type="transmembrane region" description="Helical" evidence="1">
    <location>
        <begin position="15"/>
        <end position="35"/>
    </location>
</feature>
<sequence length="169" mass="18671">MDILKAATDWGRAEAFSISFFILFGILFIITGLGFWQLGKTEFARAFIYPVSIAGIFLLASGLGLFFSNKARVGEFETAYQQDASSFVASEIERVDKTIATYQTAAFKVFPAIAILGALMVMFMQKPVWQATGVAVMATMIVFTVIDSNAKSRLENYKIELDSFVANQK</sequence>
<dbReference type="AlphaFoldDB" id="A0A7X8SP03"/>
<dbReference type="EMBL" id="JABAIL010000007">
    <property type="protein sequence ID" value="NLR93748.1"/>
    <property type="molecule type" value="Genomic_DNA"/>
</dbReference>
<dbReference type="RefSeq" id="WP_168884455.1">
    <property type="nucleotide sequence ID" value="NZ_JABAIL010000007.1"/>
</dbReference>
<evidence type="ECO:0000256" key="1">
    <source>
        <dbReference type="SAM" id="Phobius"/>
    </source>
</evidence>
<accession>A0A7X8SP03</accession>